<evidence type="ECO:0000313" key="3">
    <source>
        <dbReference type="Proteomes" id="UP000233551"/>
    </source>
</evidence>
<name>A0A2I0JWP1_PUNGR</name>
<keyword evidence="3" id="KW-1185">Reference proteome</keyword>
<evidence type="ECO:0000256" key="1">
    <source>
        <dbReference type="SAM" id="MobiDB-lite"/>
    </source>
</evidence>
<accession>A0A2I0JWP1</accession>
<reference evidence="2 3" key="1">
    <citation type="submission" date="2017-11" db="EMBL/GenBank/DDBJ databases">
        <title>De-novo sequencing of pomegranate (Punica granatum L.) genome.</title>
        <authorList>
            <person name="Akparov Z."/>
            <person name="Amiraslanov A."/>
            <person name="Hajiyeva S."/>
            <person name="Abbasov M."/>
            <person name="Kaur K."/>
            <person name="Hamwieh A."/>
            <person name="Solovyev V."/>
            <person name="Salamov A."/>
            <person name="Braich B."/>
            <person name="Kosarev P."/>
            <person name="Mahmoud A."/>
            <person name="Hajiyev E."/>
            <person name="Babayeva S."/>
            <person name="Izzatullayeva V."/>
            <person name="Mammadov A."/>
            <person name="Mammadov A."/>
            <person name="Sharifova S."/>
            <person name="Ojaghi J."/>
            <person name="Eynullazada K."/>
            <person name="Bayramov B."/>
            <person name="Abdulazimova A."/>
            <person name="Shahmuradov I."/>
        </authorList>
    </citation>
    <scope>NUCLEOTIDE SEQUENCE [LARGE SCALE GENOMIC DNA]</scope>
    <source>
        <strain evidence="3">cv. AG2017</strain>
        <tissue evidence="2">Leaf</tissue>
    </source>
</reference>
<feature type="compositionally biased region" description="Polar residues" evidence="1">
    <location>
        <begin position="16"/>
        <end position="28"/>
    </location>
</feature>
<evidence type="ECO:0000313" key="2">
    <source>
        <dbReference type="EMBL" id="PKI60734.1"/>
    </source>
</evidence>
<dbReference type="Proteomes" id="UP000233551">
    <property type="component" value="Unassembled WGS sequence"/>
</dbReference>
<sequence length="83" mass="9154">MSAPHFGPPASHGRTSDQSPGYYSSPGNRRQIGEHGVMNNERGAGPLRKAKESHRKNERTKNAENGRVGTMTLFITESPKHQK</sequence>
<feature type="region of interest" description="Disordered" evidence="1">
    <location>
        <begin position="1"/>
        <end position="83"/>
    </location>
</feature>
<gene>
    <name evidence="2" type="ORF">CRG98_018874</name>
</gene>
<proteinExistence type="predicted"/>
<organism evidence="2 3">
    <name type="scientific">Punica granatum</name>
    <name type="common">Pomegranate</name>
    <dbReference type="NCBI Taxonomy" id="22663"/>
    <lineage>
        <taxon>Eukaryota</taxon>
        <taxon>Viridiplantae</taxon>
        <taxon>Streptophyta</taxon>
        <taxon>Embryophyta</taxon>
        <taxon>Tracheophyta</taxon>
        <taxon>Spermatophyta</taxon>
        <taxon>Magnoliopsida</taxon>
        <taxon>eudicotyledons</taxon>
        <taxon>Gunneridae</taxon>
        <taxon>Pentapetalae</taxon>
        <taxon>rosids</taxon>
        <taxon>malvids</taxon>
        <taxon>Myrtales</taxon>
        <taxon>Lythraceae</taxon>
        <taxon>Punica</taxon>
    </lineage>
</organism>
<feature type="non-terminal residue" evidence="2">
    <location>
        <position position="83"/>
    </location>
</feature>
<dbReference type="AlphaFoldDB" id="A0A2I0JWP1"/>
<protein>
    <submittedName>
        <fullName evidence="2">Uncharacterized protein</fullName>
    </submittedName>
</protein>
<dbReference type="EMBL" id="PGOL01001115">
    <property type="protein sequence ID" value="PKI60734.1"/>
    <property type="molecule type" value="Genomic_DNA"/>
</dbReference>
<comment type="caution">
    <text evidence="2">The sequence shown here is derived from an EMBL/GenBank/DDBJ whole genome shotgun (WGS) entry which is preliminary data.</text>
</comment>